<evidence type="ECO:0000256" key="8">
    <source>
        <dbReference type="RuleBase" id="RU004279"/>
    </source>
</evidence>
<evidence type="ECO:0000313" key="11">
    <source>
        <dbReference type="Proteomes" id="UP000237056"/>
    </source>
</evidence>
<dbReference type="Gene3D" id="2.40.40.20">
    <property type="match status" value="1"/>
</dbReference>
<dbReference type="Pfam" id="PF00623">
    <property type="entry name" value="RNA_pol_Rpb1_2"/>
    <property type="match status" value="1"/>
</dbReference>
<dbReference type="EC" id="2.7.7.6" evidence="7"/>
<dbReference type="Pfam" id="PF04983">
    <property type="entry name" value="RNA_pol_Rpb1_3"/>
    <property type="match status" value="1"/>
</dbReference>
<feature type="binding site" evidence="7">
    <location>
        <position position="909"/>
    </location>
    <ligand>
        <name>Zn(2+)</name>
        <dbReference type="ChEBI" id="CHEBI:29105"/>
        <label>2</label>
    </ligand>
</feature>
<comment type="similarity">
    <text evidence="7 8">Belongs to the RNA polymerase beta' chain family.</text>
</comment>
<feature type="binding site" evidence="7">
    <location>
        <position position="69"/>
    </location>
    <ligand>
        <name>Zn(2+)</name>
        <dbReference type="ChEBI" id="CHEBI:29105"/>
        <label>1</label>
    </ligand>
</feature>
<dbReference type="Gene3D" id="1.10.150.390">
    <property type="match status" value="1"/>
</dbReference>
<comment type="function">
    <text evidence="7 8">DNA-dependent RNA polymerase catalyzes the transcription of DNA into RNA using the four ribonucleoside triphosphates as substrates.</text>
</comment>
<feature type="binding site" evidence="7">
    <location>
        <position position="84"/>
    </location>
    <ligand>
        <name>Zn(2+)</name>
        <dbReference type="ChEBI" id="CHEBI:29105"/>
        <label>1</label>
    </ligand>
</feature>
<accession>A0A2S4N529</accession>
<dbReference type="InterPro" id="IPR012754">
    <property type="entry name" value="DNA-dir_RpoC_beta_prime_bact"/>
</dbReference>
<dbReference type="GO" id="GO:0000428">
    <property type="term" value="C:DNA-directed RNA polymerase complex"/>
    <property type="evidence" value="ECO:0007669"/>
    <property type="project" value="UniProtKB-KW"/>
</dbReference>
<feature type="binding site" evidence="7">
    <location>
        <position position="87"/>
    </location>
    <ligand>
        <name>Zn(2+)</name>
        <dbReference type="ChEBI" id="CHEBI:29105"/>
        <label>1</label>
    </ligand>
</feature>
<dbReference type="GO" id="GO:0003899">
    <property type="term" value="F:DNA-directed RNA polymerase activity"/>
    <property type="evidence" value="ECO:0007669"/>
    <property type="project" value="UniProtKB-UniRule"/>
</dbReference>
<feature type="binding site" evidence="7">
    <location>
        <position position="828"/>
    </location>
    <ligand>
        <name>Zn(2+)</name>
        <dbReference type="ChEBI" id="CHEBI:29105"/>
        <label>2</label>
    </ligand>
</feature>
<dbReference type="InterPro" id="IPR007081">
    <property type="entry name" value="RNA_pol_Rpb1_5"/>
</dbReference>
<keyword evidence="4 7" id="KW-0479">Metal-binding</keyword>
<evidence type="ECO:0000259" key="9">
    <source>
        <dbReference type="SMART" id="SM00663"/>
    </source>
</evidence>
<dbReference type="InterPro" id="IPR007083">
    <property type="entry name" value="RNA_pol_Rpb1_4"/>
</dbReference>
<keyword evidence="7" id="KW-0862">Zinc</keyword>
<dbReference type="Gene3D" id="4.10.860.120">
    <property type="entry name" value="RNA polymerase II, clamp domain"/>
    <property type="match status" value="1"/>
</dbReference>
<gene>
    <name evidence="7" type="primary">rpoC</name>
    <name evidence="10" type="ORF">Q361_12012</name>
</gene>
<dbReference type="InterPro" id="IPR045867">
    <property type="entry name" value="DNA-dir_RpoC_beta_prime"/>
</dbReference>
<dbReference type="InterPro" id="IPR006592">
    <property type="entry name" value="RNA_pol_N"/>
</dbReference>
<dbReference type="GO" id="GO:0006351">
    <property type="term" value="P:DNA-templated transcription"/>
    <property type="evidence" value="ECO:0007669"/>
    <property type="project" value="UniProtKB-UniRule"/>
</dbReference>
<dbReference type="GO" id="GO:0003677">
    <property type="term" value="F:DNA binding"/>
    <property type="evidence" value="ECO:0007669"/>
    <property type="project" value="UniProtKB-UniRule"/>
</dbReference>
<evidence type="ECO:0000256" key="7">
    <source>
        <dbReference type="HAMAP-Rule" id="MF_01322"/>
    </source>
</evidence>
<keyword evidence="5 7" id="KW-0804">Transcription</keyword>
<proteinExistence type="inferred from homology"/>
<keyword evidence="3 7" id="KW-0548">Nucleotidyltransferase</keyword>
<feature type="binding site" evidence="7">
    <location>
        <position position="480"/>
    </location>
    <ligand>
        <name>Mg(2+)</name>
        <dbReference type="ChEBI" id="CHEBI:18420"/>
    </ligand>
</feature>
<evidence type="ECO:0000256" key="4">
    <source>
        <dbReference type="ARBA" id="ARBA00022723"/>
    </source>
</evidence>
<dbReference type="Gene3D" id="1.10.40.90">
    <property type="match status" value="1"/>
</dbReference>
<dbReference type="Gene3D" id="1.10.274.100">
    <property type="entry name" value="RNA polymerase Rpb1, domain 3"/>
    <property type="match status" value="2"/>
</dbReference>
<comment type="catalytic activity">
    <reaction evidence="6 7 8">
        <text>RNA(n) + a ribonucleoside 5'-triphosphate = RNA(n+1) + diphosphate</text>
        <dbReference type="Rhea" id="RHEA:21248"/>
        <dbReference type="Rhea" id="RHEA-COMP:14527"/>
        <dbReference type="Rhea" id="RHEA-COMP:17342"/>
        <dbReference type="ChEBI" id="CHEBI:33019"/>
        <dbReference type="ChEBI" id="CHEBI:61557"/>
        <dbReference type="ChEBI" id="CHEBI:140395"/>
        <dbReference type="EC" id="2.7.7.6"/>
    </reaction>
</comment>
<dbReference type="GO" id="GO:0000287">
    <property type="term" value="F:magnesium ion binding"/>
    <property type="evidence" value="ECO:0007669"/>
    <property type="project" value="UniProtKB-UniRule"/>
</dbReference>
<comment type="cofactor">
    <cofactor evidence="7">
        <name>Mg(2+)</name>
        <dbReference type="ChEBI" id="CHEBI:18420"/>
    </cofactor>
    <text evidence="7">Binds 1 Mg(2+) ion per subunit.</text>
</comment>
<dbReference type="GO" id="GO:0008270">
    <property type="term" value="F:zinc ion binding"/>
    <property type="evidence" value="ECO:0007669"/>
    <property type="project" value="UniProtKB-UniRule"/>
</dbReference>
<evidence type="ECO:0000256" key="6">
    <source>
        <dbReference type="ARBA" id="ARBA00048552"/>
    </source>
</evidence>
<evidence type="ECO:0000256" key="1">
    <source>
        <dbReference type="ARBA" id="ARBA00022478"/>
    </source>
</evidence>
<dbReference type="Gene3D" id="1.10.132.30">
    <property type="match status" value="1"/>
</dbReference>
<feature type="binding site" evidence="7">
    <location>
        <position position="482"/>
    </location>
    <ligand>
        <name>Mg(2+)</name>
        <dbReference type="ChEBI" id="CHEBI:18420"/>
    </ligand>
</feature>
<comment type="caution">
    <text evidence="10">The sequence shown here is derived from an EMBL/GenBank/DDBJ whole genome shotgun (WGS) entry which is preliminary data.</text>
</comment>
<dbReference type="OrthoDB" id="9815296at2"/>
<dbReference type="InterPro" id="IPR007066">
    <property type="entry name" value="RNA_pol_Rpb1_3"/>
</dbReference>
<protein>
    <recommendedName>
        <fullName evidence="7">DNA-directed RNA polymerase subunit beta'</fullName>
        <shortName evidence="7">RNAP subunit beta'</shortName>
        <ecNumber evidence="7">2.7.7.6</ecNumber>
    </recommendedName>
    <alternativeName>
        <fullName evidence="7">RNA polymerase subunit beta'</fullName>
    </alternativeName>
    <alternativeName>
        <fullName evidence="7">Transcriptase subunit beta'</fullName>
    </alternativeName>
</protein>
<keyword evidence="7" id="KW-0460">Magnesium</keyword>
<organism evidence="10 11">
    <name type="scientific">Flavobacterium croceum DSM 17960</name>
    <dbReference type="NCBI Taxonomy" id="1121886"/>
    <lineage>
        <taxon>Bacteria</taxon>
        <taxon>Pseudomonadati</taxon>
        <taxon>Bacteroidota</taxon>
        <taxon>Flavobacteriia</taxon>
        <taxon>Flavobacteriales</taxon>
        <taxon>Flavobacteriaceae</taxon>
        <taxon>Flavobacterium</taxon>
    </lineage>
</organism>
<feature type="binding site" evidence="7">
    <location>
        <position position="484"/>
    </location>
    <ligand>
        <name>Mg(2+)</name>
        <dbReference type="ChEBI" id="CHEBI:18420"/>
    </ligand>
</feature>
<dbReference type="SMART" id="SM00663">
    <property type="entry name" value="RPOLA_N"/>
    <property type="match status" value="1"/>
</dbReference>
<dbReference type="Pfam" id="PF04997">
    <property type="entry name" value="RNA_pol_Rpb1_1"/>
    <property type="match status" value="1"/>
</dbReference>
<dbReference type="InterPro" id="IPR044893">
    <property type="entry name" value="RNA_pol_Rpb1_clamp_domain"/>
</dbReference>
<dbReference type="NCBIfam" id="TIGR02386">
    <property type="entry name" value="rpoC_TIGR"/>
    <property type="match status" value="1"/>
</dbReference>
<keyword evidence="11" id="KW-1185">Reference proteome</keyword>
<comment type="subunit">
    <text evidence="7">The RNAP catalytic core consists of 2 alpha, 1 beta, 1 beta' and 1 omega subunit. When a sigma factor is associated with the core the holoenzyme is formed, which can initiate transcription.</text>
</comment>
<dbReference type="EMBL" id="PQNY01000020">
    <property type="protein sequence ID" value="POS00827.1"/>
    <property type="molecule type" value="Genomic_DNA"/>
</dbReference>
<evidence type="ECO:0000256" key="3">
    <source>
        <dbReference type="ARBA" id="ARBA00022695"/>
    </source>
</evidence>
<dbReference type="CDD" id="cd01609">
    <property type="entry name" value="RNAP_beta'_N"/>
    <property type="match status" value="1"/>
</dbReference>
<keyword evidence="2 7" id="KW-0808">Transferase</keyword>
<dbReference type="CDD" id="cd02655">
    <property type="entry name" value="RNAP_beta'_C"/>
    <property type="match status" value="1"/>
</dbReference>
<dbReference type="Gene3D" id="1.10.1790.20">
    <property type="match status" value="1"/>
</dbReference>
<dbReference type="Gene3D" id="2.40.50.100">
    <property type="match status" value="3"/>
</dbReference>
<evidence type="ECO:0000256" key="5">
    <source>
        <dbReference type="ARBA" id="ARBA00023163"/>
    </source>
</evidence>
<dbReference type="InterPro" id="IPR042102">
    <property type="entry name" value="RNA_pol_Rpb1_3_sf"/>
</dbReference>
<dbReference type="SUPFAM" id="SSF64484">
    <property type="entry name" value="beta and beta-prime subunits of DNA dependent RNA-polymerase"/>
    <property type="match status" value="1"/>
</dbReference>
<dbReference type="RefSeq" id="WP_103726964.1">
    <property type="nucleotide sequence ID" value="NZ_PQNY01000020.1"/>
</dbReference>
<dbReference type="InterPro" id="IPR007080">
    <property type="entry name" value="RNA_pol_Rpb1_1"/>
</dbReference>
<evidence type="ECO:0000313" key="10">
    <source>
        <dbReference type="EMBL" id="POS00827.1"/>
    </source>
</evidence>
<dbReference type="Pfam" id="PF05000">
    <property type="entry name" value="RNA_pol_Rpb1_4"/>
    <property type="match status" value="1"/>
</dbReference>
<dbReference type="HAMAP" id="MF_01322">
    <property type="entry name" value="RNApol_bact_RpoC"/>
    <property type="match status" value="1"/>
</dbReference>
<evidence type="ECO:0000256" key="2">
    <source>
        <dbReference type="ARBA" id="ARBA00022679"/>
    </source>
</evidence>
<keyword evidence="1 7" id="KW-0240">DNA-directed RNA polymerase</keyword>
<dbReference type="InterPro" id="IPR000722">
    <property type="entry name" value="RNA_pol_asu"/>
</dbReference>
<reference evidence="10 11" key="1">
    <citation type="submission" date="2018-01" db="EMBL/GenBank/DDBJ databases">
        <title>Genomic Encyclopedia of Type Strains, Phase I: the one thousand microbial genomes (KMG-I) project.</title>
        <authorList>
            <person name="Goeker M."/>
        </authorList>
    </citation>
    <scope>NUCLEOTIDE SEQUENCE [LARGE SCALE GENOMIC DNA]</scope>
    <source>
        <strain evidence="10 11">DSM 17960</strain>
    </source>
</reference>
<dbReference type="PANTHER" id="PTHR19376">
    <property type="entry name" value="DNA-DIRECTED RNA POLYMERASE"/>
    <property type="match status" value="1"/>
</dbReference>
<feature type="binding site" evidence="7">
    <location>
        <position position="71"/>
    </location>
    <ligand>
        <name>Zn(2+)</name>
        <dbReference type="ChEBI" id="CHEBI:29105"/>
        <label>1</label>
    </ligand>
</feature>
<feature type="domain" description="RNA polymerase N-terminal" evidence="9">
    <location>
        <begin position="255"/>
        <end position="534"/>
    </location>
</feature>
<feature type="binding site" evidence="7">
    <location>
        <position position="912"/>
    </location>
    <ligand>
        <name>Zn(2+)</name>
        <dbReference type="ChEBI" id="CHEBI:29105"/>
        <label>2</label>
    </ligand>
</feature>
<dbReference type="InterPro" id="IPR038120">
    <property type="entry name" value="Rpb1_funnel_sf"/>
</dbReference>
<sequence length="1435" mass="160155">MTNNRNNKDKNTIKRFNRITIGLASPESILAESKGEVLKPETINYRTHKPERDGLFCERIFGPVKDYECACGKYKRIRYKGIVCDRCGVEVTEKKVRRDRVGHINLVVPIAHIWYFRSLPNKIGYILGMPSKKLDMIIYYERYVVIQPGIAKNVDGEPLQVMDFLTEEEYLNILDTLPMENQFLDESDPNKFIAKMGAECIMDLLARTDLDALSYQLRHSANNETSKQRKTEALKRLQVVESFREANLNRENRPEWMILKVIPVIPPELRPLVPLDGGRFATSDLNDLYRRVIIRNNRLKRLMEIKAPEVILRNEKRMLQEAVDSLFDNTRKASAVKTESNRPLKSLSDSLKGKQGRFRQNLLGKRVDYSARSVIVVGPEMKLYECGLPKDMAAELYKPFVIRKLIERGIVKTVKSAKKIIDKKEPVVWDILENVIKGHPVLLNRAPTLHRLGIQAFQPKLIEGKAIQLHPLVCTAFNADFDGDQMAVHLPLGPEAILEAQLLMLASHNILNPANGAPITVPSQDMVLGLYYMTKERLSTPEHKILGEGQTFYSAEEVNIALNENKLELNARIKIRAKDFNQNGELVYQIIQTTAGRVLFNEVVPEAAGYINEVLTKKSLRDIIGKILAVTDVPTTAAFLDEMKDLGYRNAFRGGLSFSLGDIKIPDQKEDLIADAREQVEGITMNYNMGLITNNERYNQVIDVWTSTNALLTELAMKNIREDQQGFNSVFMMLDSGARGSKEQIRQLTGMRGLMAKPKKSTAGGGEIIENPILSNFKEGLSILEYFISTHGARKGLADTALKTADAGYLTRRLHDVSQDVIVNSVDCGTLRGIEVSALKKNEEIVETLGERILGRVALHDVINPLTTEVMVHAGEQITEAIVKAIEESPVEKVEVRSPLTCEAKKGICAKCYGRNLATGKMTQKGEAVGVIAAQSIGEPGTQLTLRTFHVGGVAGGVSEESSIVARFGGRLEIDDLKTVVGEDNEGNKADIVISRSTELKLIDEKTGIVLNTHNIPYGSSIFVKDGDVVEKGTVICKWDPYNGVIISEYTGKIAYEDLEQGQTYQVEIDEQTGFQEKVISEGRNKKLVPTLHIYGKDGELIRSYNLPVGAHLMVDDGEKIKAGKVLVKIPRRSSKAGDITGGLPRITELLEARNPSNPAVVSEIDGVVTFGKIKRGNREIIIESKFGEIKKYLVKLSNQILVQENDFIKAGMPLSDGAITPEDILRIQGPSAVQQYLVNEIQEVYRLQGVKINDKHFEVVIRQMMRKVQIQDPGDTLFLEEQLVHASDFIQENDKLYGMKVVEDAGDSDNLKPGQIVSPRELRDENSLLKRNDKNLVVARDVIPATATPVLQGITRASLQTKSFISAASFQETTKVLNEAAVAGKVDTLEGLKENVIVGHRIPAGTGMRDYDHIIVGSKEDYNEMVANKEEFIY</sequence>
<comment type="cofactor">
    <cofactor evidence="7">
        <name>Zn(2+)</name>
        <dbReference type="ChEBI" id="CHEBI:29105"/>
    </cofactor>
    <text evidence="7">Binds 2 Zn(2+) ions per subunit.</text>
</comment>
<dbReference type="PANTHER" id="PTHR19376:SF54">
    <property type="entry name" value="DNA-DIRECTED RNA POLYMERASE SUBUNIT BETA"/>
    <property type="match status" value="1"/>
</dbReference>
<dbReference type="Pfam" id="PF04998">
    <property type="entry name" value="RNA_pol_Rpb1_5"/>
    <property type="match status" value="1"/>
</dbReference>
<name>A0A2S4N529_9FLAO</name>
<dbReference type="Proteomes" id="UP000237056">
    <property type="component" value="Unassembled WGS sequence"/>
</dbReference>
<feature type="binding site" evidence="7">
    <location>
        <position position="902"/>
    </location>
    <ligand>
        <name>Zn(2+)</name>
        <dbReference type="ChEBI" id="CHEBI:29105"/>
        <label>2</label>
    </ligand>
</feature>